<sequence length="435" mass="47023">MSPPFGVGPGGSRSYPRRRPWSKFITAAANLILAFRSKARDLLIWEHIDTTLRRSPRCQRPRGLQSLSSPNTRTHLSSMLSVEISSGVGRPRATCADRWFLCGADAGPAVAGCCPSGYGCGPLAPSPRASALCFFLLRDTQDNRGRAPLHVAYFTLDAITKIAYGKEFGYLAADKDIYDYIKTCEEQVPSLVVMAELPFLASRSGIPGRSAFAGPTPEAVALLQRPESLGLREYLTHLTELGVLAPLPLNGDFLMRGSGPRMQWVPIPSHSPGLGTGANANVIDQCHVRRARKIRLVSAFLGSESWDRPRCRNILGGVFPLVTGARFRNLGEARAGGLLGAIATALTAVPWVLVFFGERIRARSPFACADQMEQLMKIPLGMMMLKRGAAAVLRNMGITAPEAQPATKTQPFGSGMVPDDDDSCSDPDVMDIDDI</sequence>
<proteinExistence type="predicted"/>
<keyword evidence="2" id="KW-0472">Membrane</keyword>
<evidence type="ECO:0000313" key="4">
    <source>
        <dbReference type="Proteomes" id="UP001287356"/>
    </source>
</evidence>
<organism evidence="3 4">
    <name type="scientific">Lasiosphaeria ovina</name>
    <dbReference type="NCBI Taxonomy" id="92902"/>
    <lineage>
        <taxon>Eukaryota</taxon>
        <taxon>Fungi</taxon>
        <taxon>Dikarya</taxon>
        <taxon>Ascomycota</taxon>
        <taxon>Pezizomycotina</taxon>
        <taxon>Sordariomycetes</taxon>
        <taxon>Sordariomycetidae</taxon>
        <taxon>Sordariales</taxon>
        <taxon>Lasiosphaeriaceae</taxon>
        <taxon>Lasiosphaeria</taxon>
    </lineage>
</organism>
<feature type="compositionally biased region" description="Acidic residues" evidence="1">
    <location>
        <begin position="418"/>
        <end position="435"/>
    </location>
</feature>
<feature type="region of interest" description="Disordered" evidence="1">
    <location>
        <begin position="403"/>
        <end position="435"/>
    </location>
</feature>
<keyword evidence="2" id="KW-0812">Transmembrane</keyword>
<evidence type="ECO:0000256" key="2">
    <source>
        <dbReference type="SAM" id="Phobius"/>
    </source>
</evidence>
<dbReference type="AlphaFoldDB" id="A0AAE0JWB9"/>
<dbReference type="EMBL" id="JAULSN010000009">
    <property type="protein sequence ID" value="KAK3364921.1"/>
    <property type="molecule type" value="Genomic_DNA"/>
</dbReference>
<evidence type="ECO:0000256" key="1">
    <source>
        <dbReference type="SAM" id="MobiDB-lite"/>
    </source>
</evidence>
<keyword evidence="2" id="KW-1133">Transmembrane helix</keyword>
<feature type="transmembrane region" description="Helical" evidence="2">
    <location>
        <begin position="335"/>
        <end position="356"/>
    </location>
</feature>
<reference evidence="3" key="2">
    <citation type="submission" date="2023-06" db="EMBL/GenBank/DDBJ databases">
        <authorList>
            <consortium name="Lawrence Berkeley National Laboratory"/>
            <person name="Haridas S."/>
            <person name="Hensen N."/>
            <person name="Bonometti L."/>
            <person name="Westerberg I."/>
            <person name="Brannstrom I.O."/>
            <person name="Guillou S."/>
            <person name="Cros-Aarteil S."/>
            <person name="Calhoun S."/>
            <person name="Kuo A."/>
            <person name="Mondo S."/>
            <person name="Pangilinan J."/>
            <person name="Riley R."/>
            <person name="Labutti K."/>
            <person name="Andreopoulos B."/>
            <person name="Lipzen A."/>
            <person name="Chen C."/>
            <person name="Yanf M."/>
            <person name="Daum C."/>
            <person name="Ng V."/>
            <person name="Clum A."/>
            <person name="Steindorff A."/>
            <person name="Ohm R."/>
            <person name="Martin F."/>
            <person name="Silar P."/>
            <person name="Natvig D."/>
            <person name="Lalanne C."/>
            <person name="Gautier V."/>
            <person name="Ament-Velasquez S.L."/>
            <person name="Kruys A."/>
            <person name="Hutchinson M.I."/>
            <person name="Powell A.J."/>
            <person name="Barry K."/>
            <person name="Miller A.N."/>
            <person name="Grigoriev I.V."/>
            <person name="Debuchy R."/>
            <person name="Gladieux P."/>
            <person name="Thoren M.H."/>
            <person name="Johannesson H."/>
        </authorList>
    </citation>
    <scope>NUCLEOTIDE SEQUENCE</scope>
    <source>
        <strain evidence="3">CBS 958.72</strain>
    </source>
</reference>
<protein>
    <submittedName>
        <fullName evidence="3">Uncharacterized protein</fullName>
    </submittedName>
</protein>
<dbReference type="Proteomes" id="UP001287356">
    <property type="component" value="Unassembled WGS sequence"/>
</dbReference>
<comment type="caution">
    <text evidence="3">The sequence shown here is derived from an EMBL/GenBank/DDBJ whole genome shotgun (WGS) entry which is preliminary data.</text>
</comment>
<keyword evidence="4" id="KW-1185">Reference proteome</keyword>
<gene>
    <name evidence="3" type="ORF">B0T24DRAFT_723929</name>
</gene>
<accession>A0AAE0JWB9</accession>
<name>A0AAE0JWB9_9PEZI</name>
<reference evidence="3" key="1">
    <citation type="journal article" date="2023" name="Mol. Phylogenet. Evol.">
        <title>Genome-scale phylogeny and comparative genomics of the fungal order Sordariales.</title>
        <authorList>
            <person name="Hensen N."/>
            <person name="Bonometti L."/>
            <person name="Westerberg I."/>
            <person name="Brannstrom I.O."/>
            <person name="Guillou S."/>
            <person name="Cros-Aarteil S."/>
            <person name="Calhoun S."/>
            <person name="Haridas S."/>
            <person name="Kuo A."/>
            <person name="Mondo S."/>
            <person name="Pangilinan J."/>
            <person name="Riley R."/>
            <person name="LaButti K."/>
            <person name="Andreopoulos B."/>
            <person name="Lipzen A."/>
            <person name="Chen C."/>
            <person name="Yan M."/>
            <person name="Daum C."/>
            <person name="Ng V."/>
            <person name="Clum A."/>
            <person name="Steindorff A."/>
            <person name="Ohm R.A."/>
            <person name="Martin F."/>
            <person name="Silar P."/>
            <person name="Natvig D.O."/>
            <person name="Lalanne C."/>
            <person name="Gautier V."/>
            <person name="Ament-Velasquez S.L."/>
            <person name="Kruys A."/>
            <person name="Hutchinson M.I."/>
            <person name="Powell A.J."/>
            <person name="Barry K."/>
            <person name="Miller A.N."/>
            <person name="Grigoriev I.V."/>
            <person name="Debuchy R."/>
            <person name="Gladieux P."/>
            <person name="Hiltunen Thoren M."/>
            <person name="Johannesson H."/>
        </authorList>
    </citation>
    <scope>NUCLEOTIDE SEQUENCE</scope>
    <source>
        <strain evidence="3">CBS 958.72</strain>
    </source>
</reference>
<evidence type="ECO:0000313" key="3">
    <source>
        <dbReference type="EMBL" id="KAK3364921.1"/>
    </source>
</evidence>